<evidence type="ECO:0000256" key="1">
    <source>
        <dbReference type="SAM" id="MobiDB-lite"/>
    </source>
</evidence>
<dbReference type="RefSeq" id="WP_152088423.1">
    <property type="nucleotide sequence ID" value="NZ_BIMW01000060.1"/>
</dbReference>
<evidence type="ECO:0000313" key="2">
    <source>
        <dbReference type="EMBL" id="GCE93074.1"/>
    </source>
</evidence>
<feature type="region of interest" description="Disordered" evidence="1">
    <location>
        <begin position="26"/>
        <end position="46"/>
    </location>
</feature>
<gene>
    <name evidence="2" type="ORF">NIES46_11230</name>
</gene>
<organism evidence="2 3">
    <name type="scientific">Limnospira platensis NIES-46</name>
    <dbReference type="NCBI Taxonomy" id="1236695"/>
    <lineage>
        <taxon>Bacteria</taxon>
        <taxon>Bacillati</taxon>
        <taxon>Cyanobacteriota</taxon>
        <taxon>Cyanophyceae</taxon>
        <taxon>Oscillatoriophycideae</taxon>
        <taxon>Oscillatoriales</taxon>
        <taxon>Sirenicapillariaceae</taxon>
        <taxon>Limnospira</taxon>
    </lineage>
</organism>
<dbReference type="Pfam" id="PF13692">
    <property type="entry name" value="Glyco_trans_1_4"/>
    <property type="match status" value="1"/>
</dbReference>
<accession>A0A5M3T0S1</accession>
<dbReference type="Proteomes" id="UP000326169">
    <property type="component" value="Unassembled WGS sequence"/>
</dbReference>
<sequence length="363" mass="41614">MEFDRQKLEQIDSELERSQSWLEQISEQMEKLPAQGSPSPAIIPPSSPQRKSILFYRDYGGLTGGHLKVWDYFNHILHSQDYLPQIYFSPESAIDANNPWFNIDKELILSKPLSDPQIIFMDGMDWEFLPATQRHNSPIPIINLIQHIRHVYPDNPRYQFLNHKAIRICVSPEVGTYLAESRQVNGPVFIIPNGLDTSSFPEPRPDPQRDIEILISALKQPELGEQLQQRLAGMGYGVQLLTSLIPRRDYLQYLNRAKMTILLPNREEGEGFYLPALEAMAMGTLTICPDCIGNRCFCFPGYNCLRPKYTVEGLLEAIKEAIVFSEVRKSLVKKAAFQTVAEHGLIKERTAFMEILNHLDDLW</sequence>
<evidence type="ECO:0008006" key="4">
    <source>
        <dbReference type="Google" id="ProtNLM"/>
    </source>
</evidence>
<proteinExistence type="predicted"/>
<evidence type="ECO:0000313" key="3">
    <source>
        <dbReference type="Proteomes" id="UP000326169"/>
    </source>
</evidence>
<name>A0A5M3T0S1_LIMPL</name>
<reference evidence="2 3" key="1">
    <citation type="journal article" date="2019" name="J Genomics">
        <title>The Draft Genome of a Hydrogen-producing Cyanobacterium, Arthrospira platensis NIES-46.</title>
        <authorList>
            <person name="Suzuki S."/>
            <person name="Yamaguchi H."/>
            <person name="Kawachi M."/>
        </authorList>
    </citation>
    <scope>NUCLEOTIDE SEQUENCE [LARGE SCALE GENOMIC DNA]</scope>
    <source>
        <strain evidence="2 3">NIES-46</strain>
    </source>
</reference>
<comment type="caution">
    <text evidence="2">The sequence shown here is derived from an EMBL/GenBank/DDBJ whole genome shotgun (WGS) entry which is preliminary data.</text>
</comment>
<dbReference type="GeneID" id="301682025"/>
<protein>
    <recommendedName>
        <fullName evidence="4">Glycosyl transferase family 1 domain-containing protein</fullName>
    </recommendedName>
</protein>
<keyword evidence="3" id="KW-1185">Reference proteome</keyword>
<dbReference type="EMBL" id="BIMW01000060">
    <property type="protein sequence ID" value="GCE93074.1"/>
    <property type="molecule type" value="Genomic_DNA"/>
</dbReference>
<dbReference type="SUPFAM" id="SSF53756">
    <property type="entry name" value="UDP-Glycosyltransferase/glycogen phosphorylase"/>
    <property type="match status" value="1"/>
</dbReference>
<dbReference type="Gene3D" id="3.40.50.2000">
    <property type="entry name" value="Glycogen Phosphorylase B"/>
    <property type="match status" value="1"/>
</dbReference>